<dbReference type="Gene3D" id="3.30.160.60">
    <property type="entry name" value="Classic Zinc Finger"/>
    <property type="match status" value="1"/>
</dbReference>
<dbReference type="InterPro" id="IPR051979">
    <property type="entry name" value="B-box_zinc_finger"/>
</dbReference>
<feature type="compositionally biased region" description="Low complexity" evidence="10">
    <location>
        <begin position="108"/>
        <end position="122"/>
    </location>
</feature>
<dbReference type="CDD" id="cd19821">
    <property type="entry name" value="Bbox1_BBX-like"/>
    <property type="match status" value="2"/>
</dbReference>
<protein>
    <submittedName>
        <fullName evidence="12">B-box zinc finger protein 21</fullName>
    </submittedName>
</protein>
<dbReference type="SMART" id="SM00336">
    <property type="entry name" value="BBOX"/>
    <property type="match status" value="2"/>
</dbReference>
<evidence type="ECO:0000256" key="10">
    <source>
        <dbReference type="SAM" id="MobiDB-lite"/>
    </source>
</evidence>
<dbReference type="GO" id="GO:0006355">
    <property type="term" value="P:regulation of DNA-templated transcription"/>
    <property type="evidence" value="ECO:0007669"/>
    <property type="project" value="TreeGrafter"/>
</dbReference>
<dbReference type="GO" id="GO:0005634">
    <property type="term" value="C:nucleus"/>
    <property type="evidence" value="ECO:0007669"/>
    <property type="project" value="UniProtKB-SubCell"/>
</dbReference>
<evidence type="ECO:0000256" key="6">
    <source>
        <dbReference type="ARBA" id="ARBA00023015"/>
    </source>
</evidence>
<name>A0A6A3CEP4_HIBSY</name>
<evidence type="ECO:0000256" key="1">
    <source>
        <dbReference type="ARBA" id="ARBA00004123"/>
    </source>
</evidence>
<dbReference type="AlphaFoldDB" id="A0A6A3CEP4"/>
<comment type="subcellular location">
    <subcellularLocation>
        <location evidence="1">Nucleus</location>
    </subcellularLocation>
</comment>
<evidence type="ECO:0000256" key="2">
    <source>
        <dbReference type="ARBA" id="ARBA00022723"/>
    </source>
</evidence>
<evidence type="ECO:0000259" key="11">
    <source>
        <dbReference type="PROSITE" id="PS50119"/>
    </source>
</evidence>
<proteinExistence type="predicted"/>
<evidence type="ECO:0000256" key="9">
    <source>
        <dbReference type="PROSITE-ProRule" id="PRU00024"/>
    </source>
</evidence>
<keyword evidence="2" id="KW-0479">Metal-binding</keyword>
<evidence type="ECO:0000313" key="12">
    <source>
        <dbReference type="EMBL" id="KAE8725609.1"/>
    </source>
</evidence>
<reference evidence="12" key="1">
    <citation type="submission" date="2019-09" db="EMBL/GenBank/DDBJ databases">
        <title>Draft genome information of white flower Hibiscus syriacus.</title>
        <authorList>
            <person name="Kim Y.-M."/>
        </authorList>
    </citation>
    <scope>NUCLEOTIDE SEQUENCE [LARGE SCALE GENOMIC DNA]</scope>
    <source>
        <strain evidence="12">YM2019G1</strain>
    </source>
</reference>
<dbReference type="GO" id="GO:0000976">
    <property type="term" value="F:transcription cis-regulatory region binding"/>
    <property type="evidence" value="ECO:0007669"/>
    <property type="project" value="UniProtKB-ARBA"/>
</dbReference>
<keyword evidence="13" id="KW-1185">Reference proteome</keyword>
<dbReference type="GO" id="GO:0008270">
    <property type="term" value="F:zinc ion binding"/>
    <property type="evidence" value="ECO:0007669"/>
    <property type="project" value="UniProtKB-KW"/>
</dbReference>
<dbReference type="EMBL" id="VEPZ02000412">
    <property type="protein sequence ID" value="KAE8725609.1"/>
    <property type="molecule type" value="Genomic_DNA"/>
</dbReference>
<sequence>MKIWCDVCDKEEAIVFCCADEAALCGDCDRRVHHANKLASKHSRFSLLHPSFKQSPLCDICQVRRAFLFCQEDRAIFCRECDLSIHRANENTQKHSRFLLTGVKLSSSTSSLPLNPTSSSSNAATIDADTKSSSSHSSNRFLLSVHNNENLGSPSIENHPLASTSRTYRVEDNASISTSSVSDFLMETLPGWHVDGFPEPSSGGVCKVYILNRV</sequence>
<feature type="domain" description="B box-type" evidence="11">
    <location>
        <begin position="53"/>
        <end position="100"/>
    </location>
</feature>
<feature type="domain" description="B box-type" evidence="11">
    <location>
        <begin position="1"/>
        <end position="47"/>
    </location>
</feature>
<keyword evidence="7" id="KW-0804">Transcription</keyword>
<dbReference type="FunFam" id="3.30.160.60:FF:000856">
    <property type="entry name" value="B-box zinc finger protein 21"/>
    <property type="match status" value="1"/>
</dbReference>
<keyword evidence="5" id="KW-0862">Zinc</keyword>
<dbReference type="Proteomes" id="UP000436088">
    <property type="component" value="Unassembled WGS sequence"/>
</dbReference>
<keyword evidence="8" id="KW-0539">Nucleus</keyword>
<dbReference type="PROSITE" id="PS50119">
    <property type="entry name" value="ZF_BBOX"/>
    <property type="match status" value="2"/>
</dbReference>
<evidence type="ECO:0000256" key="3">
    <source>
        <dbReference type="ARBA" id="ARBA00022737"/>
    </source>
</evidence>
<dbReference type="OrthoDB" id="153872at2759"/>
<comment type="caution">
    <text evidence="12">The sequence shown here is derived from an EMBL/GenBank/DDBJ whole genome shotgun (WGS) entry which is preliminary data.</text>
</comment>
<keyword evidence="6" id="KW-0805">Transcription regulation</keyword>
<keyword evidence="4 9" id="KW-0863">Zinc-finger</keyword>
<organism evidence="12 13">
    <name type="scientific">Hibiscus syriacus</name>
    <name type="common">Rose of Sharon</name>
    <dbReference type="NCBI Taxonomy" id="106335"/>
    <lineage>
        <taxon>Eukaryota</taxon>
        <taxon>Viridiplantae</taxon>
        <taxon>Streptophyta</taxon>
        <taxon>Embryophyta</taxon>
        <taxon>Tracheophyta</taxon>
        <taxon>Spermatophyta</taxon>
        <taxon>Magnoliopsida</taxon>
        <taxon>eudicotyledons</taxon>
        <taxon>Gunneridae</taxon>
        <taxon>Pentapetalae</taxon>
        <taxon>rosids</taxon>
        <taxon>malvids</taxon>
        <taxon>Malvales</taxon>
        <taxon>Malvaceae</taxon>
        <taxon>Malvoideae</taxon>
        <taxon>Hibiscus</taxon>
    </lineage>
</organism>
<evidence type="ECO:0000313" key="13">
    <source>
        <dbReference type="Proteomes" id="UP000436088"/>
    </source>
</evidence>
<dbReference type="PANTHER" id="PTHR31832">
    <property type="entry name" value="B-BOX ZINC FINGER PROTEIN 22"/>
    <property type="match status" value="1"/>
</dbReference>
<gene>
    <name evidence="12" type="ORF">F3Y22_tig00008386pilonHSYRG00101</name>
</gene>
<dbReference type="InterPro" id="IPR000315">
    <property type="entry name" value="Znf_B-box"/>
</dbReference>
<evidence type="ECO:0000256" key="8">
    <source>
        <dbReference type="ARBA" id="ARBA00023242"/>
    </source>
</evidence>
<dbReference type="PANTHER" id="PTHR31832:SF87">
    <property type="entry name" value="B-BOX ZINC FINGER PROTEIN 20"/>
    <property type="match status" value="1"/>
</dbReference>
<accession>A0A6A3CEP4</accession>
<evidence type="ECO:0000256" key="5">
    <source>
        <dbReference type="ARBA" id="ARBA00022833"/>
    </source>
</evidence>
<dbReference type="InterPro" id="IPR049808">
    <property type="entry name" value="CONSTANS-like_Bbox1"/>
</dbReference>
<keyword evidence="3" id="KW-0677">Repeat</keyword>
<evidence type="ECO:0000256" key="7">
    <source>
        <dbReference type="ARBA" id="ARBA00023163"/>
    </source>
</evidence>
<dbReference type="Pfam" id="PF00643">
    <property type="entry name" value="zf-B_box"/>
    <property type="match status" value="2"/>
</dbReference>
<evidence type="ECO:0000256" key="4">
    <source>
        <dbReference type="ARBA" id="ARBA00022771"/>
    </source>
</evidence>
<dbReference type="GO" id="GO:0009640">
    <property type="term" value="P:photomorphogenesis"/>
    <property type="evidence" value="ECO:0007669"/>
    <property type="project" value="TreeGrafter"/>
</dbReference>
<feature type="region of interest" description="Disordered" evidence="10">
    <location>
        <begin position="108"/>
        <end position="137"/>
    </location>
</feature>